<dbReference type="AlphaFoldDB" id="A0A8H5IAA2"/>
<accession>A0A8H5IAA2</accession>
<dbReference type="Proteomes" id="UP000522262">
    <property type="component" value="Unassembled WGS sequence"/>
</dbReference>
<sequence>MAPNPDYVYCTICGMDLDEDTVVLAGSHWPTYGFAPLKAQVASQEIIRYAAEVESYPGKLLLLPDREQVYPQHSYNSTCQSDRQSKTPPAKMYMGIHAACDNIANRAIKSPSNAKVGSINELWFVLERRCARYLGQLLEQRPQPRDMNYVPPIPNNSPGQPMSLGFERYYVPYPCMEQWGDEWEGWLAIHQWDEDPIDIPNLTSSLLANLERLDDSSAKTSAEALPEELNDHVHDFFYDTQAFPKDNYLFSQPVWKEIFLQIPFLWDLDTQAVHDKTGLELEEVKKWNWEKLTRQILSSPHPAPTNAASYRDGGIWDYAEVGLNVPGGFTNRRRIWQILEDMQREDA</sequence>
<organism evidence="1 2">
    <name type="scientific">Fusarium mexicanum</name>
    <dbReference type="NCBI Taxonomy" id="751941"/>
    <lineage>
        <taxon>Eukaryota</taxon>
        <taxon>Fungi</taxon>
        <taxon>Dikarya</taxon>
        <taxon>Ascomycota</taxon>
        <taxon>Pezizomycotina</taxon>
        <taxon>Sordariomycetes</taxon>
        <taxon>Hypocreomycetidae</taxon>
        <taxon>Hypocreales</taxon>
        <taxon>Nectriaceae</taxon>
        <taxon>Fusarium</taxon>
        <taxon>Fusarium fujikuroi species complex</taxon>
    </lineage>
</organism>
<gene>
    <name evidence="1" type="ORF">FMEXI_12532</name>
</gene>
<proteinExistence type="predicted"/>
<reference evidence="1 2" key="1">
    <citation type="submission" date="2020-05" db="EMBL/GenBank/DDBJ databases">
        <title>Identification and distribution of gene clusters putatively required for synthesis of sphingolipid metabolism inhibitors in phylogenetically diverse species of the filamentous fungus Fusarium.</title>
        <authorList>
            <person name="Kim H.-S."/>
            <person name="Busman M."/>
            <person name="Brown D.W."/>
            <person name="Divon H."/>
            <person name="Uhlig S."/>
            <person name="Proctor R.H."/>
        </authorList>
    </citation>
    <scope>NUCLEOTIDE SEQUENCE [LARGE SCALE GENOMIC DNA]</scope>
    <source>
        <strain evidence="1 2">NRRL 53147</strain>
    </source>
</reference>
<evidence type="ECO:0000313" key="1">
    <source>
        <dbReference type="EMBL" id="KAF5532220.1"/>
    </source>
</evidence>
<keyword evidence="2" id="KW-1185">Reference proteome</keyword>
<comment type="caution">
    <text evidence="1">The sequence shown here is derived from an EMBL/GenBank/DDBJ whole genome shotgun (WGS) entry which is preliminary data.</text>
</comment>
<protein>
    <submittedName>
        <fullName evidence="1">Uncharacterized protein</fullName>
    </submittedName>
</protein>
<evidence type="ECO:0000313" key="2">
    <source>
        <dbReference type="Proteomes" id="UP000522262"/>
    </source>
</evidence>
<name>A0A8H5IAA2_9HYPO</name>
<dbReference type="EMBL" id="JAAOAM010000367">
    <property type="protein sequence ID" value="KAF5532220.1"/>
    <property type="molecule type" value="Genomic_DNA"/>
</dbReference>